<dbReference type="Pfam" id="PF19633">
    <property type="entry name" value="SDG2_C"/>
    <property type="match status" value="1"/>
</dbReference>
<feature type="non-terminal residue" evidence="2">
    <location>
        <position position="280"/>
    </location>
</feature>
<evidence type="ECO:0000313" key="3">
    <source>
        <dbReference type="Proteomes" id="UP000023152"/>
    </source>
</evidence>
<evidence type="ECO:0000259" key="1">
    <source>
        <dbReference type="Pfam" id="PF19633"/>
    </source>
</evidence>
<protein>
    <recommendedName>
        <fullName evidence="1">ATXR3 C-terminal domain-containing protein</fullName>
    </recommendedName>
</protein>
<proteinExistence type="predicted"/>
<sequence length="280" mass="32712">MCVYVFFSQITKNKYRRRRQRAIAVTLDRLKCYWKRAKSLDENYKDLGQSAIGHSCRGMCKSMSLNERHQVSTMDELIKGQMQVDDEVIEQDKQLMASCGQASLAKACTESHRKSQLYHFESDHTSQLDFLPPLRFLDTHEIIARLWSDEESLMKRTLNCLKSKLSEECYEPFLKMYQSTSVDKNPNESLQIIRNKLAQAAQMLAALQHIPTRQYLAAAADILWLYSNTQRFFTCRQQHLSRGGHYLIVEVEGNVSVNQFEHFQEFIWMALAGWAHHYNE</sequence>
<dbReference type="Proteomes" id="UP000023152">
    <property type="component" value="Unassembled WGS sequence"/>
</dbReference>
<comment type="caution">
    <text evidence="2">The sequence shown here is derived from an EMBL/GenBank/DDBJ whole genome shotgun (WGS) entry which is preliminary data.</text>
</comment>
<dbReference type="AlphaFoldDB" id="X6M7B6"/>
<accession>X6M7B6</accession>
<gene>
    <name evidence="2" type="ORF">RFI_27835</name>
</gene>
<organism evidence="2 3">
    <name type="scientific">Reticulomyxa filosa</name>
    <dbReference type="NCBI Taxonomy" id="46433"/>
    <lineage>
        <taxon>Eukaryota</taxon>
        <taxon>Sar</taxon>
        <taxon>Rhizaria</taxon>
        <taxon>Retaria</taxon>
        <taxon>Foraminifera</taxon>
        <taxon>Monothalamids</taxon>
        <taxon>Reticulomyxidae</taxon>
        <taxon>Reticulomyxa</taxon>
    </lineage>
</organism>
<dbReference type="InterPro" id="IPR045606">
    <property type="entry name" value="ATXR3_C"/>
</dbReference>
<feature type="domain" description="ATXR3 C-terminal" evidence="1">
    <location>
        <begin position="131"/>
        <end position="238"/>
    </location>
</feature>
<name>X6M7B6_RETFI</name>
<keyword evidence="3" id="KW-1185">Reference proteome</keyword>
<dbReference type="EMBL" id="ASPP01024013">
    <property type="protein sequence ID" value="ETO09541.1"/>
    <property type="molecule type" value="Genomic_DNA"/>
</dbReference>
<reference evidence="2 3" key="1">
    <citation type="journal article" date="2013" name="Curr. Biol.">
        <title>The Genome of the Foraminiferan Reticulomyxa filosa.</title>
        <authorList>
            <person name="Glockner G."/>
            <person name="Hulsmann N."/>
            <person name="Schleicher M."/>
            <person name="Noegel A.A."/>
            <person name="Eichinger L."/>
            <person name="Gallinger C."/>
            <person name="Pawlowski J."/>
            <person name="Sierra R."/>
            <person name="Euteneuer U."/>
            <person name="Pillet L."/>
            <person name="Moustafa A."/>
            <person name="Platzer M."/>
            <person name="Groth M."/>
            <person name="Szafranski K."/>
            <person name="Schliwa M."/>
        </authorList>
    </citation>
    <scope>NUCLEOTIDE SEQUENCE [LARGE SCALE GENOMIC DNA]</scope>
</reference>
<evidence type="ECO:0000313" key="2">
    <source>
        <dbReference type="EMBL" id="ETO09541.1"/>
    </source>
</evidence>